<dbReference type="InterPro" id="IPR000555">
    <property type="entry name" value="JAMM/MPN+_dom"/>
</dbReference>
<comment type="caution">
    <text evidence="11">The sequence shown here is derived from an EMBL/GenBank/DDBJ whole genome shotgun (WGS) entry which is preliminary data.</text>
</comment>
<dbReference type="InterPro" id="IPR015063">
    <property type="entry name" value="USP8_dimer"/>
</dbReference>
<dbReference type="InterPro" id="IPR037518">
    <property type="entry name" value="MPN"/>
</dbReference>
<organism evidence="11 12">
    <name type="scientific">Coccomyxa viridis</name>
    <dbReference type="NCBI Taxonomy" id="1274662"/>
    <lineage>
        <taxon>Eukaryota</taxon>
        <taxon>Viridiplantae</taxon>
        <taxon>Chlorophyta</taxon>
        <taxon>core chlorophytes</taxon>
        <taxon>Trebouxiophyceae</taxon>
        <taxon>Trebouxiophyceae incertae sedis</taxon>
        <taxon>Coccomyxaceae</taxon>
        <taxon>Coccomyxa</taxon>
    </lineage>
</organism>
<dbReference type="InterPro" id="IPR044098">
    <property type="entry name" value="STAMBP/STALP-like_MPN"/>
</dbReference>
<evidence type="ECO:0000256" key="9">
    <source>
        <dbReference type="SAM" id="MobiDB-lite"/>
    </source>
</evidence>
<keyword evidence="7" id="KW-0862">Zinc</keyword>
<feature type="region of interest" description="Disordered" evidence="9">
    <location>
        <begin position="236"/>
        <end position="297"/>
    </location>
</feature>
<dbReference type="CDD" id="cd08066">
    <property type="entry name" value="MPN_AMSH_like"/>
    <property type="match status" value="1"/>
</dbReference>
<evidence type="ECO:0000313" key="11">
    <source>
        <dbReference type="EMBL" id="CAL5224962.1"/>
    </source>
</evidence>
<dbReference type="Gene3D" id="3.40.140.10">
    <property type="entry name" value="Cytidine Deaminase, domain 2"/>
    <property type="match status" value="1"/>
</dbReference>
<gene>
    <name evidence="11" type="primary">g7734</name>
    <name evidence="11" type="ORF">VP750_LOCUS6621</name>
</gene>
<evidence type="ECO:0000256" key="1">
    <source>
        <dbReference type="ARBA" id="ARBA00001947"/>
    </source>
</evidence>
<evidence type="ECO:0000256" key="6">
    <source>
        <dbReference type="ARBA" id="ARBA00022801"/>
    </source>
</evidence>
<evidence type="ECO:0000259" key="10">
    <source>
        <dbReference type="PROSITE" id="PS50249"/>
    </source>
</evidence>
<proteinExistence type="inferred from homology"/>
<dbReference type="Gene3D" id="1.20.58.80">
    <property type="entry name" value="Phosphotransferase system, lactose/cellobiose-type IIA subunit"/>
    <property type="match status" value="1"/>
</dbReference>
<feature type="region of interest" description="Disordered" evidence="9">
    <location>
        <begin position="125"/>
        <end position="186"/>
    </location>
</feature>
<evidence type="ECO:0000256" key="7">
    <source>
        <dbReference type="ARBA" id="ARBA00022833"/>
    </source>
</evidence>
<keyword evidence="6" id="KW-0378">Hydrolase</keyword>
<feature type="compositionally biased region" description="Low complexity" evidence="9">
    <location>
        <begin position="153"/>
        <end position="165"/>
    </location>
</feature>
<dbReference type="PROSITE" id="PS50249">
    <property type="entry name" value="MPN"/>
    <property type="match status" value="1"/>
</dbReference>
<dbReference type="Proteomes" id="UP001497392">
    <property type="component" value="Unassembled WGS sequence"/>
</dbReference>
<dbReference type="Pfam" id="PF08969">
    <property type="entry name" value="USP8_dimer"/>
    <property type="match status" value="1"/>
</dbReference>
<sequence>MPSVNGYSRQPSGRYKSQIIPVNNIIGLEKYYRSAHLLLRQADEYRHAGDNYQLYTMLMRFASLVLETIPRHSKFSGQPPEHVRLKRLLLETYMPELERLKMDQDLLKQQHAPVHHSGTVQITTSNLPELHNWGTPTPLPKGPAPRPEDDLSRLSLVSSGDLLSDGFPAPPSAPPPSQSAPEEVPSWARSDFSLPMASEAARTRHALLPTVSSSHRVAPAAFSMGPLYPAFDSSPIPQINYGPPHAPQHAPPPPAPSAPPLPQHAYAGPQHPQHSASLLDADPLPRPPPGPPHLLEQLQPSPQLELQLGPQEVQIQSQPPPDRAPDPGEVCNHESAVEVVPPLGTDQPGEPAPEKRGIRDVQVSMALMDEFLKYAASNTRRGVESCGILAGVLDEKNGCFQICTLIIPKQEGTSDTVQALNEEEIFDVQDKRSLYPLGWIHTHPTQTCFLSSVDVHTQCGYQTMLEEAVAIVMAPRDSRKRCGLFRLSAPGGLQLVQKCPERGFHTHAATKTCQPLYELCGHVYLNPRVQHDVVDLR</sequence>
<dbReference type="SMART" id="SM00232">
    <property type="entry name" value="JAB_MPN"/>
    <property type="match status" value="1"/>
</dbReference>
<evidence type="ECO:0000256" key="8">
    <source>
        <dbReference type="ARBA" id="ARBA00023049"/>
    </source>
</evidence>
<accession>A0ABP1G335</accession>
<feature type="compositionally biased region" description="Pro residues" evidence="9">
    <location>
        <begin position="244"/>
        <end position="262"/>
    </location>
</feature>
<protein>
    <submittedName>
        <fullName evidence="11">G7734 protein</fullName>
    </submittedName>
</protein>
<dbReference type="Pfam" id="PF01398">
    <property type="entry name" value="JAB"/>
    <property type="match status" value="1"/>
</dbReference>
<comment type="similarity">
    <text evidence="2">Belongs to the peptidase M67C family.</text>
</comment>
<keyword evidence="12" id="KW-1185">Reference proteome</keyword>
<evidence type="ECO:0000256" key="2">
    <source>
        <dbReference type="ARBA" id="ARBA00010981"/>
    </source>
</evidence>
<dbReference type="EMBL" id="CAXHTA020000012">
    <property type="protein sequence ID" value="CAL5224962.1"/>
    <property type="molecule type" value="Genomic_DNA"/>
</dbReference>
<dbReference type="PANTHER" id="PTHR12947">
    <property type="entry name" value="AMSH-LIKE PROTEASE"/>
    <property type="match status" value="1"/>
</dbReference>
<comment type="cofactor">
    <cofactor evidence="1">
        <name>Zn(2+)</name>
        <dbReference type="ChEBI" id="CHEBI:29105"/>
    </cofactor>
</comment>
<keyword evidence="3" id="KW-0645">Protease</keyword>
<evidence type="ECO:0000256" key="4">
    <source>
        <dbReference type="ARBA" id="ARBA00022723"/>
    </source>
</evidence>
<name>A0ABP1G335_9CHLO</name>
<dbReference type="PANTHER" id="PTHR12947:SF13">
    <property type="entry name" value="FI19924P1"/>
    <property type="match status" value="1"/>
</dbReference>
<evidence type="ECO:0000256" key="5">
    <source>
        <dbReference type="ARBA" id="ARBA00022786"/>
    </source>
</evidence>
<feature type="compositionally biased region" description="Pro residues" evidence="9">
    <location>
        <begin position="168"/>
        <end position="178"/>
    </location>
</feature>
<evidence type="ECO:0000313" key="12">
    <source>
        <dbReference type="Proteomes" id="UP001497392"/>
    </source>
</evidence>
<keyword evidence="8" id="KW-0482">Metalloprotease</keyword>
<keyword evidence="5" id="KW-0833">Ubl conjugation pathway</keyword>
<evidence type="ECO:0000256" key="3">
    <source>
        <dbReference type="ARBA" id="ARBA00022670"/>
    </source>
</evidence>
<feature type="domain" description="MPN" evidence="10">
    <location>
        <begin position="361"/>
        <end position="493"/>
    </location>
</feature>
<keyword evidence="4" id="KW-0479">Metal-binding</keyword>
<reference evidence="11 12" key="1">
    <citation type="submission" date="2024-06" db="EMBL/GenBank/DDBJ databases">
        <authorList>
            <person name="Kraege A."/>
            <person name="Thomma B."/>
        </authorList>
    </citation>
    <scope>NUCLEOTIDE SEQUENCE [LARGE SCALE GENOMIC DNA]</scope>
</reference>
<dbReference type="SUPFAM" id="SSF102712">
    <property type="entry name" value="JAB1/MPN domain"/>
    <property type="match status" value="1"/>
</dbReference>